<dbReference type="AlphaFoldDB" id="A0A3N4IMP0"/>
<dbReference type="STRING" id="1160509.A0A3N4IMP0"/>
<feature type="compositionally biased region" description="Low complexity" evidence="1">
    <location>
        <begin position="85"/>
        <end position="110"/>
    </location>
</feature>
<name>A0A3N4IMP0_ASCIM</name>
<evidence type="ECO:0000313" key="2">
    <source>
        <dbReference type="EMBL" id="RPA85400.1"/>
    </source>
</evidence>
<dbReference type="PANTHER" id="PTHR38702">
    <property type="entry name" value="CALPONIN-HOMOLOGY (CH) DOMAIN-CONTAINING PROTEIN"/>
    <property type="match status" value="1"/>
</dbReference>
<dbReference type="EMBL" id="ML119654">
    <property type="protein sequence ID" value="RPA85400.1"/>
    <property type="molecule type" value="Genomic_DNA"/>
</dbReference>
<feature type="compositionally biased region" description="Polar residues" evidence="1">
    <location>
        <begin position="42"/>
        <end position="57"/>
    </location>
</feature>
<keyword evidence="3" id="KW-1185">Reference proteome</keyword>
<protein>
    <submittedName>
        <fullName evidence="2">Uncharacterized protein</fullName>
    </submittedName>
</protein>
<feature type="region of interest" description="Disordered" evidence="1">
    <location>
        <begin position="1"/>
        <end position="134"/>
    </location>
</feature>
<organism evidence="2 3">
    <name type="scientific">Ascobolus immersus RN42</name>
    <dbReference type="NCBI Taxonomy" id="1160509"/>
    <lineage>
        <taxon>Eukaryota</taxon>
        <taxon>Fungi</taxon>
        <taxon>Dikarya</taxon>
        <taxon>Ascomycota</taxon>
        <taxon>Pezizomycotina</taxon>
        <taxon>Pezizomycetes</taxon>
        <taxon>Pezizales</taxon>
        <taxon>Ascobolaceae</taxon>
        <taxon>Ascobolus</taxon>
    </lineage>
</organism>
<feature type="compositionally biased region" description="Low complexity" evidence="1">
    <location>
        <begin position="1"/>
        <end position="15"/>
    </location>
</feature>
<dbReference type="OrthoDB" id="2534759at2759"/>
<feature type="compositionally biased region" description="Low complexity" evidence="1">
    <location>
        <begin position="61"/>
        <end position="77"/>
    </location>
</feature>
<feature type="region of interest" description="Disordered" evidence="1">
    <location>
        <begin position="162"/>
        <end position="185"/>
    </location>
</feature>
<feature type="region of interest" description="Disordered" evidence="1">
    <location>
        <begin position="202"/>
        <end position="223"/>
    </location>
</feature>
<accession>A0A3N4IMP0</accession>
<proteinExistence type="predicted"/>
<dbReference type="Proteomes" id="UP000275078">
    <property type="component" value="Unassembled WGS sequence"/>
</dbReference>
<evidence type="ECO:0000313" key="3">
    <source>
        <dbReference type="Proteomes" id="UP000275078"/>
    </source>
</evidence>
<reference evidence="2 3" key="1">
    <citation type="journal article" date="2018" name="Nat. Ecol. Evol.">
        <title>Pezizomycetes genomes reveal the molecular basis of ectomycorrhizal truffle lifestyle.</title>
        <authorList>
            <person name="Murat C."/>
            <person name="Payen T."/>
            <person name="Noel B."/>
            <person name="Kuo A."/>
            <person name="Morin E."/>
            <person name="Chen J."/>
            <person name="Kohler A."/>
            <person name="Krizsan K."/>
            <person name="Balestrini R."/>
            <person name="Da Silva C."/>
            <person name="Montanini B."/>
            <person name="Hainaut M."/>
            <person name="Levati E."/>
            <person name="Barry K.W."/>
            <person name="Belfiori B."/>
            <person name="Cichocki N."/>
            <person name="Clum A."/>
            <person name="Dockter R.B."/>
            <person name="Fauchery L."/>
            <person name="Guy J."/>
            <person name="Iotti M."/>
            <person name="Le Tacon F."/>
            <person name="Lindquist E.A."/>
            <person name="Lipzen A."/>
            <person name="Malagnac F."/>
            <person name="Mello A."/>
            <person name="Molinier V."/>
            <person name="Miyauchi S."/>
            <person name="Poulain J."/>
            <person name="Riccioni C."/>
            <person name="Rubini A."/>
            <person name="Sitrit Y."/>
            <person name="Splivallo R."/>
            <person name="Traeger S."/>
            <person name="Wang M."/>
            <person name="Zifcakova L."/>
            <person name="Wipf D."/>
            <person name="Zambonelli A."/>
            <person name="Paolocci F."/>
            <person name="Nowrousian M."/>
            <person name="Ottonello S."/>
            <person name="Baldrian P."/>
            <person name="Spatafora J.W."/>
            <person name="Henrissat B."/>
            <person name="Nagy L.G."/>
            <person name="Aury J.M."/>
            <person name="Wincker P."/>
            <person name="Grigoriev I.V."/>
            <person name="Bonfante P."/>
            <person name="Martin F.M."/>
        </authorList>
    </citation>
    <scope>NUCLEOTIDE SEQUENCE [LARGE SCALE GENOMIC DNA]</scope>
    <source>
        <strain evidence="2 3">RN42</strain>
    </source>
</reference>
<gene>
    <name evidence="2" type="ORF">BJ508DRAFT_303060</name>
</gene>
<evidence type="ECO:0000256" key="1">
    <source>
        <dbReference type="SAM" id="MobiDB-lite"/>
    </source>
</evidence>
<dbReference type="PANTHER" id="PTHR38702:SF1">
    <property type="entry name" value="CALPONIN-HOMOLOGY (CH) DOMAIN-CONTAINING PROTEIN"/>
    <property type="match status" value="1"/>
</dbReference>
<sequence>MSSPSKPTTTKPTKSAKFAKLASTIASKPLPKPSSRPPRLISTRSISGPVQSSTAIKTQAPATVLSPPLTPTLLSPSDGPPPLPERSSSRLSTASCSTTSTNSSGRSSMSKGDLQARRRGFMRPQTTEFSNSARARDSVMSLGSIAHLQYFFAKTGLLDGKGGRGLKKKASGDLEDGECLSPTGSGPGEYLSIDYLSPPLPGTLSRSVTPEPLSPGLDRGFMSDSNLDDYPSDEDEEFMHIPPTQSTYKAKKMDVPPPPDPEVLRGRLREALALTKRTWELTPLRGENLEPQVAATRQRRNTLGGVDVVELATSAVRAAKAYYYTTDITRVGAKSEKALREDFISILEALKRMGQVREVFNDRKVTAEEKAQVIGWCTSVEDTLSQEESSIGEIRRKCREWSEGDWTGREMERNHAFLSFFDPSPTPLPAPPKDETYPNDFLKELQSGLRLILIHNSIVKSSKRPFGRIPRYHTEFSKPYRMAENLRFWRKEADIRWEVKIGEWGDVFEVVNGTEQGWRGLEKDINTWCETILAEAKREWGEEKV</sequence>
<feature type="compositionally biased region" description="Polar residues" evidence="1">
    <location>
        <begin position="124"/>
        <end position="133"/>
    </location>
</feature>